<gene>
    <name evidence="6" type="primary">tilS</name>
    <name evidence="8" type="ORF">C8J28_11515</name>
</gene>
<feature type="domain" description="tRNA(Ile)-lysidine/2-thiocytidine synthase N-terminal" evidence="7">
    <location>
        <begin position="20"/>
        <end position="193"/>
    </location>
</feature>
<dbReference type="GO" id="GO:0005737">
    <property type="term" value="C:cytoplasm"/>
    <property type="evidence" value="ECO:0007669"/>
    <property type="project" value="UniProtKB-SubCell"/>
</dbReference>
<dbReference type="Gene3D" id="3.40.50.620">
    <property type="entry name" value="HUPs"/>
    <property type="match status" value="1"/>
</dbReference>
<proteinExistence type="inferred from homology"/>
<dbReference type="AlphaFoldDB" id="A0A2T5JXI1"/>
<reference evidence="8 9" key="1">
    <citation type="submission" date="2018-04" db="EMBL/GenBank/DDBJ databases">
        <title>Genomic Encyclopedia of Type Strains, Phase III (KMG-III): the genomes of soil and plant-associated and newly described type strains.</title>
        <authorList>
            <person name="Whitman W."/>
        </authorList>
    </citation>
    <scope>NUCLEOTIDE SEQUENCE [LARGE SCALE GENOMIC DNA]</scope>
    <source>
        <strain evidence="8 9">KA25</strain>
    </source>
</reference>
<evidence type="ECO:0000256" key="6">
    <source>
        <dbReference type="HAMAP-Rule" id="MF_01161"/>
    </source>
</evidence>
<comment type="domain">
    <text evidence="6">The N-terminal region contains the highly conserved SGGXDS motif, predicted to be a P-loop motif involved in ATP binding.</text>
</comment>
<evidence type="ECO:0000256" key="1">
    <source>
        <dbReference type="ARBA" id="ARBA00022598"/>
    </source>
</evidence>
<sequence length="412" mass="45264">MPILERFLRGPGLREVRALGLAVSGGGDSMALLHLAAEAGIAARAVTVDHGLRPEAAAEALEVGRVCARLGVPHDILRWEGWDGRGNLMDQARRARLRLVSEWARGADLDAVALGHTRDDVAETFLMRLARGAGVDGLAAMRAERRAEGMLWLRPLLGIGREELREELRRRGVAWFEDPSNENRAFDRVRVRQAMQGLAGLGLGPERLAEVAGHLAEVRAALDAQLHEAARTLVRVDRGDVLMAPGVLDLPDEILRRLLRGAVQWVASAEYGPRGPALARLMRDLRQGKGRTLHGCRLVWRRDGLRIGREWQAVRDLTAPVEALWDGRWRLQGPPQEDISDQPLEVRALGADGLDRCPGWRATNMPRASLLASPGVWRGPDLLAAPLAARPNGWVALTDPLRNGDFLSRLSH</sequence>
<evidence type="ECO:0000313" key="8">
    <source>
        <dbReference type="EMBL" id="PTR14872.1"/>
    </source>
</evidence>
<dbReference type="CDD" id="cd01992">
    <property type="entry name" value="TilS_N"/>
    <property type="match status" value="1"/>
</dbReference>
<comment type="function">
    <text evidence="6">Ligates lysine onto the cytidine present at position 34 of the AUA codon-specific tRNA(Ile) that contains the anticodon CAU, in an ATP-dependent manner. Cytidine is converted to lysidine, thus changing the amino acid specificity of the tRNA from methionine to isoleucine.</text>
</comment>
<accession>A0A2T5JXI1</accession>
<dbReference type="Pfam" id="PF01171">
    <property type="entry name" value="ATP_bind_3"/>
    <property type="match status" value="1"/>
</dbReference>
<dbReference type="EC" id="6.3.4.19" evidence="6"/>
<dbReference type="GO" id="GO:0006400">
    <property type="term" value="P:tRNA modification"/>
    <property type="evidence" value="ECO:0007669"/>
    <property type="project" value="UniProtKB-UniRule"/>
</dbReference>
<comment type="caution">
    <text evidence="8">The sequence shown here is derived from an EMBL/GenBank/DDBJ whole genome shotgun (WGS) entry which is preliminary data.</text>
</comment>
<evidence type="ECO:0000313" key="9">
    <source>
        <dbReference type="Proteomes" id="UP000244060"/>
    </source>
</evidence>
<dbReference type="GO" id="GO:0032267">
    <property type="term" value="F:tRNA(Ile)-lysidine synthase activity"/>
    <property type="evidence" value="ECO:0007669"/>
    <property type="project" value="UniProtKB-EC"/>
</dbReference>
<dbReference type="RefSeq" id="WP_101342100.1">
    <property type="nucleotide sequence ID" value="NZ_CP090021.1"/>
</dbReference>
<comment type="subcellular location">
    <subcellularLocation>
        <location evidence="6">Cytoplasm</location>
    </subcellularLocation>
</comment>
<keyword evidence="6" id="KW-0963">Cytoplasm</keyword>
<dbReference type="SUPFAM" id="SSF52402">
    <property type="entry name" value="Adenine nucleotide alpha hydrolases-like"/>
    <property type="match status" value="1"/>
</dbReference>
<organism evidence="8 9">
    <name type="scientific">Cereibacter azotoformans</name>
    <dbReference type="NCBI Taxonomy" id="43057"/>
    <lineage>
        <taxon>Bacteria</taxon>
        <taxon>Pseudomonadati</taxon>
        <taxon>Pseudomonadota</taxon>
        <taxon>Alphaproteobacteria</taxon>
        <taxon>Rhodobacterales</taxon>
        <taxon>Paracoccaceae</taxon>
        <taxon>Cereibacter</taxon>
    </lineage>
</organism>
<dbReference type="GO" id="GO:0005524">
    <property type="term" value="F:ATP binding"/>
    <property type="evidence" value="ECO:0007669"/>
    <property type="project" value="UniProtKB-UniRule"/>
</dbReference>
<dbReference type="PANTHER" id="PTHR43033">
    <property type="entry name" value="TRNA(ILE)-LYSIDINE SYNTHASE-RELATED"/>
    <property type="match status" value="1"/>
</dbReference>
<comment type="similarity">
    <text evidence="6">Belongs to the tRNA(Ile)-lysidine synthase family.</text>
</comment>
<name>A0A2T5JXI1_9RHOB</name>
<dbReference type="InterPro" id="IPR012094">
    <property type="entry name" value="tRNA_Ile_lys_synt"/>
</dbReference>
<dbReference type="InterPro" id="IPR014729">
    <property type="entry name" value="Rossmann-like_a/b/a_fold"/>
</dbReference>
<dbReference type="EMBL" id="QAOT01000015">
    <property type="protein sequence ID" value="PTR14872.1"/>
    <property type="molecule type" value="Genomic_DNA"/>
</dbReference>
<comment type="catalytic activity">
    <reaction evidence="5 6">
        <text>cytidine(34) in tRNA(Ile2) + L-lysine + ATP = lysidine(34) in tRNA(Ile2) + AMP + diphosphate + H(+)</text>
        <dbReference type="Rhea" id="RHEA:43744"/>
        <dbReference type="Rhea" id="RHEA-COMP:10625"/>
        <dbReference type="Rhea" id="RHEA-COMP:10670"/>
        <dbReference type="ChEBI" id="CHEBI:15378"/>
        <dbReference type="ChEBI" id="CHEBI:30616"/>
        <dbReference type="ChEBI" id="CHEBI:32551"/>
        <dbReference type="ChEBI" id="CHEBI:33019"/>
        <dbReference type="ChEBI" id="CHEBI:82748"/>
        <dbReference type="ChEBI" id="CHEBI:83665"/>
        <dbReference type="ChEBI" id="CHEBI:456215"/>
        <dbReference type="EC" id="6.3.4.19"/>
    </reaction>
</comment>
<keyword evidence="9" id="KW-1185">Reference proteome</keyword>
<dbReference type="PANTHER" id="PTHR43033:SF1">
    <property type="entry name" value="TRNA(ILE)-LYSIDINE SYNTHASE-RELATED"/>
    <property type="match status" value="1"/>
</dbReference>
<dbReference type="NCBIfam" id="TIGR02432">
    <property type="entry name" value="lysidine_TilS_N"/>
    <property type="match status" value="1"/>
</dbReference>
<evidence type="ECO:0000256" key="2">
    <source>
        <dbReference type="ARBA" id="ARBA00022694"/>
    </source>
</evidence>
<keyword evidence="1 6" id="KW-0436">Ligase</keyword>
<dbReference type="OrthoDB" id="9807403at2"/>
<dbReference type="InterPro" id="IPR012795">
    <property type="entry name" value="tRNA_Ile_lys_synt_N"/>
</dbReference>
<evidence type="ECO:0000256" key="3">
    <source>
        <dbReference type="ARBA" id="ARBA00022741"/>
    </source>
</evidence>
<dbReference type="InterPro" id="IPR011063">
    <property type="entry name" value="TilS/TtcA_N"/>
</dbReference>
<keyword evidence="3 6" id="KW-0547">Nucleotide-binding</keyword>
<keyword evidence="4 6" id="KW-0067">ATP-binding</keyword>
<evidence type="ECO:0000259" key="7">
    <source>
        <dbReference type="Pfam" id="PF01171"/>
    </source>
</evidence>
<keyword evidence="2 6" id="KW-0819">tRNA processing</keyword>
<protein>
    <recommendedName>
        <fullName evidence="6">tRNA(Ile)-lysidine synthase</fullName>
        <ecNumber evidence="6">6.3.4.19</ecNumber>
    </recommendedName>
    <alternativeName>
        <fullName evidence="6">tRNA(Ile)-2-lysyl-cytidine synthase</fullName>
    </alternativeName>
    <alternativeName>
        <fullName evidence="6">tRNA(Ile)-lysidine synthetase</fullName>
    </alternativeName>
</protein>
<dbReference type="HAMAP" id="MF_01161">
    <property type="entry name" value="tRNA_Ile_lys_synt"/>
    <property type="match status" value="1"/>
</dbReference>
<evidence type="ECO:0000256" key="4">
    <source>
        <dbReference type="ARBA" id="ARBA00022840"/>
    </source>
</evidence>
<evidence type="ECO:0000256" key="5">
    <source>
        <dbReference type="ARBA" id="ARBA00048539"/>
    </source>
</evidence>
<feature type="binding site" evidence="6">
    <location>
        <begin position="24"/>
        <end position="29"/>
    </location>
    <ligand>
        <name>ATP</name>
        <dbReference type="ChEBI" id="CHEBI:30616"/>
    </ligand>
</feature>
<dbReference type="Proteomes" id="UP000244060">
    <property type="component" value="Unassembled WGS sequence"/>
</dbReference>